<dbReference type="Pfam" id="PF13460">
    <property type="entry name" value="NAD_binding_10"/>
    <property type="match status" value="2"/>
</dbReference>
<sequence length="558" mass="60393">MPLAPCARAPAQPRRYRVLCSSSSSSSSPGWNPFQFVRTVLFFNKPQLRNPFDSLTSQTESAPATGGTMGKRRALVAGATGGMGKRITEQLVKQGWDVRCLVRDVPKAKEMLGENVDIVAADITQPRTVQPAYFDDVDAAFICTAVRVAPKEGDTEDRSKYYQGIAFFEPEVAESTPEAVELRGAETLVNELRRVLPPSDGVVLVEPSTGSTLGGALTQWGPIDDVVMGGVSESTLVVEPGAGESGESAAVFRGVVREENNGGFCAVRSTNAEPPVDLSRCDGLAIRLKGNGQRLKVTLRTDTGWDGVQWCASFDTPDGEWFTARIPFSEFRPVFRAQIVKDRGQVDASRVTSVQLMLSKFEYDEGDGRGLQKNPTFRAGPFAIPIAGIRGYVAAPRLVYVSSAGVTRWNRPGINVDEEPPAVKMNDMLGGILTYKLAAEEVVRNSGLPFAIVRPCALTEEPPGAPLEVSQGDVIRGKISRDDAAELCVGLLSTPEAKETTFELKCTLPFSEPWTGEPAESRDWASLLKDVKPWVTGRTVDDGKTYTGTTPERDASPW</sequence>
<dbReference type="Gene3D" id="3.40.50.720">
    <property type="entry name" value="NAD(P)-binding Rossmann-like Domain"/>
    <property type="match status" value="2"/>
</dbReference>
<feature type="domain" description="NAD(P)-binding" evidence="3">
    <location>
        <begin position="78"/>
        <end position="151"/>
    </location>
</feature>
<evidence type="ECO:0000259" key="3">
    <source>
        <dbReference type="Pfam" id="PF13460"/>
    </source>
</evidence>
<organism evidence="4 5">
    <name type="scientific">Pycnococcus provasolii</name>
    <dbReference type="NCBI Taxonomy" id="41880"/>
    <lineage>
        <taxon>Eukaryota</taxon>
        <taxon>Viridiplantae</taxon>
        <taxon>Chlorophyta</taxon>
        <taxon>Pseudoscourfieldiophyceae</taxon>
        <taxon>Pseudoscourfieldiales</taxon>
        <taxon>Pycnococcaceae</taxon>
        <taxon>Pycnococcus</taxon>
    </lineage>
</organism>
<dbReference type="PANTHER" id="PTHR15020">
    <property type="entry name" value="FLAVIN REDUCTASE-RELATED"/>
    <property type="match status" value="1"/>
</dbReference>
<proteinExistence type="predicted"/>
<name>A0A830H3N6_9CHLO</name>
<protein>
    <recommendedName>
        <fullName evidence="6">NAD(P)-binding domain-containing protein</fullName>
    </recommendedName>
</protein>
<gene>
    <name evidence="4" type="ORF">PPROV_000045200</name>
</gene>
<accession>A0A830H3N6</accession>
<dbReference type="SUPFAM" id="SSF49785">
    <property type="entry name" value="Galactose-binding domain-like"/>
    <property type="match status" value="1"/>
</dbReference>
<reference evidence="4" key="1">
    <citation type="submission" date="2020-10" db="EMBL/GenBank/DDBJ databases">
        <title>Unveiling of a novel bifunctional photoreceptor, Dualchrome1, isolated from a cosmopolitan green alga.</title>
        <authorList>
            <person name="Suzuki S."/>
            <person name="Kawachi M."/>
        </authorList>
    </citation>
    <scope>NUCLEOTIDE SEQUENCE</scope>
    <source>
        <strain evidence="4">NIES 2893</strain>
    </source>
</reference>
<feature type="domain" description="NAD(P)-binding" evidence="3">
    <location>
        <begin position="396"/>
        <end position="495"/>
    </location>
</feature>
<dbReference type="InterPro" id="IPR036291">
    <property type="entry name" value="NAD(P)-bd_dom_sf"/>
</dbReference>
<feature type="domain" description="NADH:ubiquinone oxidoreductase intermediate-associated protein 30" evidence="2">
    <location>
        <begin position="217"/>
        <end position="384"/>
    </location>
</feature>
<evidence type="ECO:0000313" key="4">
    <source>
        <dbReference type="EMBL" id="GHP01695.1"/>
    </source>
</evidence>
<dbReference type="AlphaFoldDB" id="A0A830H3N6"/>
<feature type="region of interest" description="Disordered" evidence="1">
    <location>
        <begin position="539"/>
        <end position="558"/>
    </location>
</feature>
<dbReference type="InterPro" id="IPR013857">
    <property type="entry name" value="NADH-UbQ_OxRdtase-assoc_prot30"/>
</dbReference>
<dbReference type="Pfam" id="PF08547">
    <property type="entry name" value="CIA30"/>
    <property type="match status" value="1"/>
</dbReference>
<dbReference type="PANTHER" id="PTHR15020:SF50">
    <property type="entry name" value="UPF0659 PROTEIN YMR090W"/>
    <property type="match status" value="1"/>
</dbReference>
<evidence type="ECO:0000259" key="2">
    <source>
        <dbReference type="Pfam" id="PF08547"/>
    </source>
</evidence>
<comment type="caution">
    <text evidence="4">The sequence shown here is derived from an EMBL/GenBank/DDBJ whole genome shotgun (WGS) entry which is preliminary data.</text>
</comment>
<evidence type="ECO:0008006" key="6">
    <source>
        <dbReference type="Google" id="ProtNLM"/>
    </source>
</evidence>
<dbReference type="OrthoDB" id="426386at2759"/>
<dbReference type="SUPFAM" id="SSF51735">
    <property type="entry name" value="NAD(P)-binding Rossmann-fold domains"/>
    <property type="match status" value="1"/>
</dbReference>
<evidence type="ECO:0000313" key="5">
    <source>
        <dbReference type="Proteomes" id="UP000660262"/>
    </source>
</evidence>
<evidence type="ECO:0000256" key="1">
    <source>
        <dbReference type="SAM" id="MobiDB-lite"/>
    </source>
</evidence>
<dbReference type="InterPro" id="IPR016040">
    <property type="entry name" value="NAD(P)-bd_dom"/>
</dbReference>
<dbReference type="InterPro" id="IPR008979">
    <property type="entry name" value="Galactose-bd-like_sf"/>
</dbReference>
<dbReference type="EMBL" id="BNJQ01000001">
    <property type="protein sequence ID" value="GHP01695.1"/>
    <property type="molecule type" value="Genomic_DNA"/>
</dbReference>
<keyword evidence="5" id="KW-1185">Reference proteome</keyword>
<dbReference type="Proteomes" id="UP000660262">
    <property type="component" value="Unassembled WGS sequence"/>
</dbReference>